<protein>
    <submittedName>
        <fullName evidence="3">META domain-containing protein</fullName>
    </submittedName>
</protein>
<dbReference type="InterPro" id="IPR038670">
    <property type="entry name" value="HslJ-like_sf"/>
</dbReference>
<keyword evidence="1" id="KW-0732">Signal</keyword>
<evidence type="ECO:0000259" key="2">
    <source>
        <dbReference type="Pfam" id="PF03724"/>
    </source>
</evidence>
<dbReference type="Gene3D" id="2.40.128.270">
    <property type="match status" value="1"/>
</dbReference>
<evidence type="ECO:0000313" key="3">
    <source>
        <dbReference type="EMBL" id="KAA9134220.1"/>
    </source>
</evidence>
<dbReference type="PANTHER" id="PTHR35535">
    <property type="entry name" value="HEAT SHOCK PROTEIN HSLJ"/>
    <property type="match status" value="1"/>
</dbReference>
<dbReference type="AlphaFoldDB" id="A0A5N0TGN8"/>
<dbReference type="InterPro" id="IPR053147">
    <property type="entry name" value="Hsp_HslJ-like"/>
</dbReference>
<dbReference type="Pfam" id="PF03724">
    <property type="entry name" value="META"/>
    <property type="match status" value="1"/>
</dbReference>
<accession>A0A5N0TGN8</accession>
<keyword evidence="4" id="KW-1185">Reference proteome</keyword>
<dbReference type="EMBL" id="VYXP01000001">
    <property type="protein sequence ID" value="KAA9134220.1"/>
    <property type="molecule type" value="Genomic_DNA"/>
</dbReference>
<dbReference type="Proteomes" id="UP000325372">
    <property type="component" value="Unassembled WGS sequence"/>
</dbReference>
<sequence length="145" mass="15392">MGLAAAVTALFVLAACAQTSEPAQGTAFNTPYDLIGTEWWVEDITGDGVVDNSRTTVGFPADARVAGSTGCNNYTGDVSIITDRMTFGTLAGTKRACVPALGNQEVKFYATVNKVKRWYVAEGNILHLTDNEGETLVRASLITPE</sequence>
<feature type="chain" id="PRO_5024377948" evidence="1">
    <location>
        <begin position="18"/>
        <end position="145"/>
    </location>
</feature>
<comment type="caution">
    <text evidence="3">The sequence shown here is derived from an EMBL/GenBank/DDBJ whole genome shotgun (WGS) entry which is preliminary data.</text>
</comment>
<name>A0A5N0TGN8_9GAMM</name>
<feature type="domain" description="DUF306" evidence="2">
    <location>
        <begin position="32"/>
        <end position="138"/>
    </location>
</feature>
<gene>
    <name evidence="3" type="ORF">F3N42_00205</name>
</gene>
<evidence type="ECO:0000256" key="1">
    <source>
        <dbReference type="SAM" id="SignalP"/>
    </source>
</evidence>
<proteinExistence type="predicted"/>
<reference evidence="3 4" key="1">
    <citation type="submission" date="2019-09" db="EMBL/GenBank/DDBJ databases">
        <title>Wenzhouxiangella sp. Genome sequencing and assembly.</title>
        <authorList>
            <person name="Zhang R."/>
        </authorList>
    </citation>
    <scope>NUCLEOTIDE SEQUENCE [LARGE SCALE GENOMIC DNA]</scope>
    <source>
        <strain evidence="3 4">W260</strain>
    </source>
</reference>
<dbReference type="PANTHER" id="PTHR35535:SF2">
    <property type="entry name" value="DUF306 DOMAIN-CONTAINING PROTEIN"/>
    <property type="match status" value="1"/>
</dbReference>
<dbReference type="InterPro" id="IPR005184">
    <property type="entry name" value="DUF306_Meta_HslJ"/>
</dbReference>
<evidence type="ECO:0000313" key="4">
    <source>
        <dbReference type="Proteomes" id="UP000325372"/>
    </source>
</evidence>
<organism evidence="3 4">
    <name type="scientific">Marinihelvus fidelis</name>
    <dbReference type="NCBI Taxonomy" id="2613842"/>
    <lineage>
        <taxon>Bacteria</taxon>
        <taxon>Pseudomonadati</taxon>
        <taxon>Pseudomonadota</taxon>
        <taxon>Gammaproteobacteria</taxon>
        <taxon>Chromatiales</taxon>
        <taxon>Wenzhouxiangellaceae</taxon>
        <taxon>Marinihelvus</taxon>
    </lineage>
</organism>
<feature type="signal peptide" evidence="1">
    <location>
        <begin position="1"/>
        <end position="17"/>
    </location>
</feature>